<sequence>MASAWAMCCLAFRTRLRADPLRASLAAMPLSLTPAWAVRRRRVQVPRCAATMSSTSAMPMLRPHWSSVDAAALAAFGAWLEATCGVG</sequence>
<dbReference type="Proteomes" id="UP000261811">
    <property type="component" value="Unassembled WGS sequence"/>
</dbReference>
<accession>A0A372JNF7</accession>
<proteinExistence type="predicted"/>
<comment type="caution">
    <text evidence="1">The sequence shown here is derived from an EMBL/GenBank/DDBJ whole genome shotgun (WGS) entry which is preliminary data.</text>
</comment>
<name>A0A372JNF7_9ACTN</name>
<reference evidence="1 2" key="1">
    <citation type="submission" date="2018-08" db="EMBL/GenBank/DDBJ databases">
        <title>Actinomadura jelena sp. nov., a novel Actinomycete isolated from soil in Chad.</title>
        <authorList>
            <person name="Shi L."/>
        </authorList>
    </citation>
    <scope>NUCLEOTIDE SEQUENCE [LARGE SCALE GENOMIC DNA]</scope>
    <source>
        <strain evidence="1 2">NEAU-G17</strain>
    </source>
</reference>
<protein>
    <submittedName>
        <fullName evidence="1">Uncharacterized protein</fullName>
    </submittedName>
</protein>
<evidence type="ECO:0000313" key="1">
    <source>
        <dbReference type="EMBL" id="RFU41571.1"/>
    </source>
</evidence>
<dbReference type="EMBL" id="QURH01000200">
    <property type="protein sequence ID" value="RFU41571.1"/>
    <property type="molecule type" value="Genomic_DNA"/>
</dbReference>
<gene>
    <name evidence="1" type="ORF">DZF91_10950</name>
</gene>
<evidence type="ECO:0000313" key="2">
    <source>
        <dbReference type="Proteomes" id="UP000261811"/>
    </source>
</evidence>
<keyword evidence="2" id="KW-1185">Reference proteome</keyword>
<dbReference type="AlphaFoldDB" id="A0A372JNF7"/>
<organism evidence="1 2">
    <name type="scientific">Actinomadura logoneensis</name>
    <dbReference type="NCBI Taxonomy" id="2293572"/>
    <lineage>
        <taxon>Bacteria</taxon>
        <taxon>Bacillati</taxon>
        <taxon>Actinomycetota</taxon>
        <taxon>Actinomycetes</taxon>
        <taxon>Streptosporangiales</taxon>
        <taxon>Thermomonosporaceae</taxon>
        <taxon>Actinomadura</taxon>
    </lineage>
</organism>